<evidence type="ECO:0000256" key="9">
    <source>
        <dbReference type="ARBA" id="ARBA00022967"/>
    </source>
</evidence>
<dbReference type="PRINTS" id="PR01436">
    <property type="entry name" value="NADHDHGNASE2"/>
</dbReference>
<dbReference type="InterPro" id="IPR050175">
    <property type="entry name" value="Complex_I_Subunit_2"/>
</dbReference>
<dbReference type="GO" id="GO:0005743">
    <property type="term" value="C:mitochondrial inner membrane"/>
    <property type="evidence" value="ECO:0007669"/>
    <property type="project" value="UniProtKB-SubCell"/>
</dbReference>
<keyword evidence="15 17" id="KW-0472">Membrane</keyword>
<protein>
    <recommendedName>
        <fullName evidence="4 17">NADH-ubiquinone oxidoreductase chain 2</fullName>
        <ecNumber evidence="3 17">7.1.1.2</ecNumber>
    </recommendedName>
</protein>
<evidence type="ECO:0000256" key="16">
    <source>
        <dbReference type="ARBA" id="ARBA00049551"/>
    </source>
</evidence>
<reference evidence="20" key="1">
    <citation type="submission" date="2014-10" db="EMBL/GenBank/DDBJ databases">
        <title>Introduction of universal fish and amphibian primers for long-range PCR amplification and whole mitochondrial genome assembly using next-generation sequencing techniques.</title>
        <authorList>
            <person name="Renshaw M.A."/>
            <person name="Olds B.P."/>
            <person name="Li Y."/>
            <person name="Pfrender M.E."/>
            <person name="Lodge D.M."/>
        </authorList>
    </citation>
    <scope>NUCLEOTIDE SEQUENCE</scope>
</reference>
<keyword evidence="8 17" id="KW-0999">Mitochondrion inner membrane</keyword>
<accession>A0A0N7AQW2</accession>
<dbReference type="GO" id="GO:0008137">
    <property type="term" value="F:NADH dehydrogenase (ubiquinone) activity"/>
    <property type="evidence" value="ECO:0007669"/>
    <property type="project" value="UniProtKB-EC"/>
</dbReference>
<keyword evidence="12 17" id="KW-0520">NAD</keyword>
<evidence type="ECO:0000256" key="8">
    <source>
        <dbReference type="ARBA" id="ARBA00022792"/>
    </source>
</evidence>
<dbReference type="Pfam" id="PF00361">
    <property type="entry name" value="Proton_antipo_M"/>
    <property type="match status" value="1"/>
</dbReference>
<evidence type="ECO:0000256" key="2">
    <source>
        <dbReference type="ARBA" id="ARBA00007012"/>
    </source>
</evidence>
<keyword evidence="13 17" id="KW-0830">Ubiquinone</keyword>
<feature type="transmembrane region" description="Helical" evidence="17">
    <location>
        <begin position="236"/>
        <end position="259"/>
    </location>
</feature>
<name>A0A0N7AQW2_9TELE</name>
<evidence type="ECO:0000313" key="20">
    <source>
        <dbReference type="EMBL" id="AJW75391.1"/>
    </source>
</evidence>
<feature type="transmembrane region" description="Helical" evidence="17">
    <location>
        <begin position="149"/>
        <end position="167"/>
    </location>
</feature>
<comment type="catalytic activity">
    <reaction evidence="16 17">
        <text>a ubiquinone + NADH + 5 H(+)(in) = a ubiquinol + NAD(+) + 4 H(+)(out)</text>
        <dbReference type="Rhea" id="RHEA:29091"/>
        <dbReference type="Rhea" id="RHEA-COMP:9565"/>
        <dbReference type="Rhea" id="RHEA-COMP:9566"/>
        <dbReference type="ChEBI" id="CHEBI:15378"/>
        <dbReference type="ChEBI" id="CHEBI:16389"/>
        <dbReference type="ChEBI" id="CHEBI:17976"/>
        <dbReference type="ChEBI" id="CHEBI:57540"/>
        <dbReference type="ChEBI" id="CHEBI:57945"/>
        <dbReference type="EC" id="7.1.1.2"/>
    </reaction>
</comment>
<comment type="similarity">
    <text evidence="2 17">Belongs to the complex I subunit 2 family.</text>
</comment>
<evidence type="ECO:0000256" key="14">
    <source>
        <dbReference type="ARBA" id="ARBA00023128"/>
    </source>
</evidence>
<gene>
    <name evidence="20" type="primary">ND2</name>
</gene>
<dbReference type="Pfam" id="PF06444">
    <property type="entry name" value="NADH_dehy_S2_C"/>
    <property type="match status" value="1"/>
</dbReference>
<feature type="domain" description="NADH dehydrogenase subunit 2 C-terminal" evidence="19">
    <location>
        <begin position="287"/>
        <end position="341"/>
    </location>
</feature>
<sequence>MLLLFNASVSLVMGTFIALTSTHWLTAWMGLEMSTMAIVPLLTNKHHPRMTEAATKYFLAQALASCTLMAGCTSAAIIEGHWVLQNVSTPIPTAIITLALAMKLGMAPLHAWMPEVIQGVDLNKTLILATWQKLAPFGLFVQITHSSPLLIMSLAIMSMLVGGWGGLNQTQLRKILMYSSIAHMGWMTVVMQFSPTLAFMTFVTYCLMSAAAILVLQINSILTINLLATSWTKTPAFLVLIPLILLSLAGIPPFSGFLPKWMIVKELATQGYLTLAGLAVMTALLTLFFYVRLILSVVMGSSPSPTLHSCPWRFDPKYWPLPRSLTVVTALILLPVASLIIAVFC</sequence>
<feature type="domain" description="NADH:quinone oxidoreductase/Mrp antiporter transmembrane" evidence="18">
    <location>
        <begin position="21"/>
        <end position="286"/>
    </location>
</feature>
<evidence type="ECO:0000256" key="7">
    <source>
        <dbReference type="ARBA" id="ARBA00022692"/>
    </source>
</evidence>
<dbReference type="CTD" id="4536"/>
<feature type="transmembrane region" description="Helical" evidence="17">
    <location>
        <begin position="188"/>
        <end position="216"/>
    </location>
</feature>
<evidence type="ECO:0000256" key="11">
    <source>
        <dbReference type="ARBA" id="ARBA00022989"/>
    </source>
</evidence>
<dbReference type="EMBL" id="KP013099">
    <property type="protein sequence ID" value="AJW75391.1"/>
    <property type="molecule type" value="Genomic_DNA"/>
</dbReference>
<feature type="transmembrane region" description="Helical" evidence="17">
    <location>
        <begin position="271"/>
        <end position="295"/>
    </location>
</feature>
<geneLocation type="mitochondrion" evidence="20"/>
<evidence type="ECO:0000256" key="13">
    <source>
        <dbReference type="ARBA" id="ARBA00023075"/>
    </source>
</evidence>
<dbReference type="InterPro" id="IPR010933">
    <property type="entry name" value="NADH_DH_su2_C"/>
</dbReference>
<keyword evidence="14 17" id="KW-0496">Mitochondrion</keyword>
<evidence type="ECO:0000256" key="15">
    <source>
        <dbReference type="ARBA" id="ARBA00023136"/>
    </source>
</evidence>
<feature type="transmembrane region" description="Helical" evidence="17">
    <location>
        <begin position="324"/>
        <end position="344"/>
    </location>
</feature>
<dbReference type="GO" id="GO:0006120">
    <property type="term" value="P:mitochondrial electron transport, NADH to ubiquinone"/>
    <property type="evidence" value="ECO:0007669"/>
    <property type="project" value="InterPro"/>
</dbReference>
<evidence type="ECO:0000256" key="3">
    <source>
        <dbReference type="ARBA" id="ARBA00012944"/>
    </source>
</evidence>
<evidence type="ECO:0000256" key="10">
    <source>
        <dbReference type="ARBA" id="ARBA00022982"/>
    </source>
</evidence>
<comment type="subcellular location">
    <subcellularLocation>
        <location evidence="1 17">Mitochondrion inner membrane</location>
        <topology evidence="1 17">Multi-pass membrane protein</topology>
    </subcellularLocation>
</comment>
<keyword evidence="9 17" id="KW-1278">Translocase</keyword>
<dbReference type="PANTHER" id="PTHR46552:SF1">
    <property type="entry name" value="NADH-UBIQUINONE OXIDOREDUCTASE CHAIN 2"/>
    <property type="match status" value="1"/>
</dbReference>
<proteinExistence type="inferred from homology"/>
<dbReference type="EC" id="7.1.1.2" evidence="3 17"/>
<keyword evidence="10 17" id="KW-0249">Electron transport</keyword>
<evidence type="ECO:0000259" key="18">
    <source>
        <dbReference type="Pfam" id="PF00361"/>
    </source>
</evidence>
<dbReference type="AlphaFoldDB" id="A0A0N7AQW2"/>
<evidence type="ECO:0000259" key="19">
    <source>
        <dbReference type="Pfam" id="PF06444"/>
    </source>
</evidence>
<organism evidence="20">
    <name type="scientific">Pseudanthias dispar</name>
    <name type="common">peach fairy basslet</name>
    <dbReference type="NCBI Taxonomy" id="1630944"/>
    <lineage>
        <taxon>Eukaryota</taxon>
        <taxon>Metazoa</taxon>
        <taxon>Chordata</taxon>
        <taxon>Craniata</taxon>
        <taxon>Vertebrata</taxon>
        <taxon>Euteleostomi</taxon>
        <taxon>Actinopterygii</taxon>
        <taxon>Neopterygii</taxon>
        <taxon>Teleostei</taxon>
        <taxon>Neoteleostei</taxon>
        <taxon>Acanthomorphata</taxon>
        <taxon>Eupercaria</taxon>
        <taxon>Perciformes</taxon>
        <taxon>Anthiadidae</taxon>
        <taxon>Pseudanthias</taxon>
    </lineage>
</organism>
<feature type="transmembrane region" description="Helical" evidence="17">
    <location>
        <begin position="90"/>
        <end position="113"/>
    </location>
</feature>
<evidence type="ECO:0000256" key="5">
    <source>
        <dbReference type="ARBA" id="ARBA00022448"/>
    </source>
</evidence>
<dbReference type="RefSeq" id="YP_009178100.1">
    <property type="nucleotide sequence ID" value="NC_028286.1"/>
</dbReference>
<dbReference type="GeneID" id="26128917"/>
<evidence type="ECO:0000256" key="4">
    <source>
        <dbReference type="ARBA" id="ARBA00021008"/>
    </source>
</evidence>
<comment type="function">
    <text evidence="17">Core subunit of the mitochondrial membrane respiratory chain NADH dehydrogenase (Complex I) which catalyzes electron transfer from NADH through the respiratory chain, using ubiquinone as an electron acceptor. Essential for the catalytic activity and assembly of complex I.</text>
</comment>
<dbReference type="InterPro" id="IPR001750">
    <property type="entry name" value="ND/Mrp_TM"/>
</dbReference>
<evidence type="ECO:0000256" key="6">
    <source>
        <dbReference type="ARBA" id="ARBA00022660"/>
    </source>
</evidence>
<keyword evidence="11 17" id="KW-1133">Transmembrane helix</keyword>
<keyword evidence="7 17" id="KW-0812">Transmembrane</keyword>
<keyword evidence="5" id="KW-0813">Transport</keyword>
<evidence type="ECO:0000256" key="17">
    <source>
        <dbReference type="RuleBase" id="RU003403"/>
    </source>
</evidence>
<feature type="transmembrane region" description="Helical" evidence="17">
    <location>
        <begin position="54"/>
        <end position="78"/>
    </location>
</feature>
<dbReference type="PANTHER" id="PTHR46552">
    <property type="entry name" value="NADH-UBIQUINONE OXIDOREDUCTASE CHAIN 2"/>
    <property type="match status" value="1"/>
</dbReference>
<dbReference type="InterPro" id="IPR003917">
    <property type="entry name" value="NADH_UbQ_OxRdtase_chain2"/>
</dbReference>
<evidence type="ECO:0000256" key="12">
    <source>
        <dbReference type="ARBA" id="ARBA00023027"/>
    </source>
</evidence>
<evidence type="ECO:0000256" key="1">
    <source>
        <dbReference type="ARBA" id="ARBA00004448"/>
    </source>
</evidence>
<keyword evidence="6 17" id="KW-0679">Respiratory chain</keyword>